<dbReference type="PANTHER" id="PTHR46328">
    <property type="entry name" value="FAR-RED IMPAIRED RESPONSIVE (FAR1) FAMILY PROTEIN-RELATED"/>
    <property type="match status" value="1"/>
</dbReference>
<keyword evidence="3" id="KW-1185">Reference proteome</keyword>
<dbReference type="Proteomes" id="UP001280121">
    <property type="component" value="Unassembled WGS sequence"/>
</dbReference>
<sequence length="87" mass="10063">MQGYQPQKYVEKVERVREPLAITREGCLASFRVNLFNDVGKWVVKEFVHDHSHELATTKEVHFLCSHRIVKESDIANAKAMHSVTIQ</sequence>
<dbReference type="EMBL" id="JANJYI010000002">
    <property type="protein sequence ID" value="KAK2658401.1"/>
    <property type="molecule type" value="Genomic_DNA"/>
</dbReference>
<comment type="caution">
    <text evidence="2">The sequence shown here is derived from an EMBL/GenBank/DDBJ whole genome shotgun (WGS) entry which is preliminary data.</text>
</comment>
<proteinExistence type="predicted"/>
<organism evidence="2 3">
    <name type="scientific">Dipteronia dyeriana</name>
    <dbReference type="NCBI Taxonomy" id="168575"/>
    <lineage>
        <taxon>Eukaryota</taxon>
        <taxon>Viridiplantae</taxon>
        <taxon>Streptophyta</taxon>
        <taxon>Embryophyta</taxon>
        <taxon>Tracheophyta</taxon>
        <taxon>Spermatophyta</taxon>
        <taxon>Magnoliopsida</taxon>
        <taxon>eudicotyledons</taxon>
        <taxon>Gunneridae</taxon>
        <taxon>Pentapetalae</taxon>
        <taxon>rosids</taxon>
        <taxon>malvids</taxon>
        <taxon>Sapindales</taxon>
        <taxon>Sapindaceae</taxon>
        <taxon>Hippocastanoideae</taxon>
        <taxon>Acereae</taxon>
        <taxon>Dipteronia</taxon>
    </lineage>
</organism>
<evidence type="ECO:0000259" key="1">
    <source>
        <dbReference type="Pfam" id="PF03101"/>
    </source>
</evidence>
<evidence type="ECO:0000313" key="3">
    <source>
        <dbReference type="Proteomes" id="UP001280121"/>
    </source>
</evidence>
<name>A0AAD9XFS3_9ROSI</name>
<gene>
    <name evidence="2" type="ORF">Ddye_004934</name>
</gene>
<dbReference type="Pfam" id="PF03101">
    <property type="entry name" value="FAR1"/>
    <property type="match status" value="1"/>
</dbReference>
<accession>A0AAD9XFS3</accession>
<dbReference type="AlphaFoldDB" id="A0AAD9XFS3"/>
<evidence type="ECO:0000313" key="2">
    <source>
        <dbReference type="EMBL" id="KAK2658401.1"/>
    </source>
</evidence>
<reference evidence="2" key="1">
    <citation type="journal article" date="2023" name="Plant J.">
        <title>Genome sequences and population genomics provide insights into the demographic history, inbreeding, and mutation load of two 'living fossil' tree species of Dipteronia.</title>
        <authorList>
            <person name="Feng Y."/>
            <person name="Comes H.P."/>
            <person name="Chen J."/>
            <person name="Zhu S."/>
            <person name="Lu R."/>
            <person name="Zhang X."/>
            <person name="Li P."/>
            <person name="Qiu J."/>
            <person name="Olsen K.M."/>
            <person name="Qiu Y."/>
        </authorList>
    </citation>
    <scope>NUCLEOTIDE SEQUENCE</scope>
    <source>
        <strain evidence="2">KIB01</strain>
    </source>
</reference>
<dbReference type="InterPro" id="IPR004330">
    <property type="entry name" value="FAR1_DNA_bnd_dom"/>
</dbReference>
<feature type="domain" description="FAR1" evidence="1">
    <location>
        <begin position="7"/>
        <end position="56"/>
    </location>
</feature>
<protein>
    <recommendedName>
        <fullName evidence="1">FAR1 domain-containing protein</fullName>
    </recommendedName>
</protein>